<dbReference type="CDD" id="cd02440">
    <property type="entry name" value="AdoMet_MTases"/>
    <property type="match status" value="1"/>
</dbReference>
<dbReference type="PANTHER" id="PTHR14741:SF32">
    <property type="entry name" value="TRIMETHYLGUANOSINE SYNTHASE"/>
    <property type="match status" value="1"/>
</dbReference>
<dbReference type="AlphaFoldDB" id="A0AAU1I8W5"/>
<dbReference type="SUPFAM" id="SSF53335">
    <property type="entry name" value="S-adenosyl-L-methionine-dependent methyltransferases"/>
    <property type="match status" value="1"/>
</dbReference>
<reference evidence="1" key="1">
    <citation type="submission" date="2022-10" db="EMBL/GenBank/DDBJ databases">
        <title>The complete genomes of actinobacterial strains from the NBC collection.</title>
        <authorList>
            <person name="Joergensen T.S."/>
            <person name="Alvarez Arevalo M."/>
            <person name="Sterndorff E.B."/>
            <person name="Faurdal D."/>
            <person name="Vuksanovic O."/>
            <person name="Mourched A.-S."/>
            <person name="Charusanti P."/>
            <person name="Shaw S."/>
            <person name="Blin K."/>
            <person name="Weber T."/>
        </authorList>
    </citation>
    <scope>NUCLEOTIDE SEQUENCE</scope>
    <source>
        <strain evidence="1">NBC 00180</strain>
    </source>
</reference>
<dbReference type="PANTHER" id="PTHR14741">
    <property type="entry name" value="S-ADENOSYLMETHIONINE-DEPENDENT METHYLTRANSFERASE RELATED"/>
    <property type="match status" value="1"/>
</dbReference>
<dbReference type="InterPro" id="IPR029063">
    <property type="entry name" value="SAM-dependent_MTases_sf"/>
</dbReference>
<dbReference type="Pfam" id="PF09445">
    <property type="entry name" value="Methyltransf_15"/>
    <property type="match status" value="1"/>
</dbReference>
<protein>
    <submittedName>
        <fullName evidence="1">Trimethylguanosine synthase</fullName>
    </submittedName>
</protein>
<gene>
    <name evidence="1" type="ORF">OG477_42935</name>
</gene>
<sequence>MQEKKFSKTMLGDNVALYMSVQEVAALHIAKRLARYQSCVELCTAVGALAIQVARFIPRVTGVDIDPRRLECAKRNAETYGVEDRIEFIAGDVLDEELLNSITADIAILDPDWSTEVVEKSAHAIDIDKMQPSLRQMVLLTRKRVTSNIVMRIPRYFDIETLGEFGPHELESIFIDGRLRFKVAYFLPEIQSARETSIYLNGLGWIFH</sequence>
<dbReference type="EMBL" id="CP108140">
    <property type="protein sequence ID" value="WTP91603.1"/>
    <property type="molecule type" value="Genomic_DNA"/>
</dbReference>
<dbReference type="Gene3D" id="3.40.50.150">
    <property type="entry name" value="Vaccinia Virus protein VP39"/>
    <property type="match status" value="1"/>
</dbReference>
<name>A0AAU1I8W5_9ACTN</name>
<organism evidence="1">
    <name type="scientific">Streptomyces sp. NBC_00180</name>
    <dbReference type="NCBI Taxonomy" id="2903632"/>
    <lineage>
        <taxon>Bacteria</taxon>
        <taxon>Bacillati</taxon>
        <taxon>Actinomycetota</taxon>
        <taxon>Actinomycetes</taxon>
        <taxon>Kitasatosporales</taxon>
        <taxon>Streptomycetaceae</taxon>
        <taxon>Streptomyces</taxon>
    </lineage>
</organism>
<accession>A0AAU1I8W5</accession>
<proteinExistence type="predicted"/>
<evidence type="ECO:0000313" key="1">
    <source>
        <dbReference type="EMBL" id="WTP91603.1"/>
    </source>
</evidence>
<dbReference type="InterPro" id="IPR019012">
    <property type="entry name" value="RNA_cap_Gua-N2-MeTrfase"/>
</dbReference>
<dbReference type="GO" id="GO:0071164">
    <property type="term" value="F:RNA cap trimethylguanosine synthase activity"/>
    <property type="evidence" value="ECO:0007669"/>
    <property type="project" value="TreeGrafter"/>
</dbReference>